<dbReference type="GO" id="GO:0010052">
    <property type="term" value="P:guard cell differentiation"/>
    <property type="evidence" value="ECO:0007669"/>
    <property type="project" value="UniProtKB-UniRule"/>
</dbReference>
<gene>
    <name evidence="8" type="ORF">M5K25_023091</name>
</gene>
<dbReference type="PANTHER" id="PTHR33109:SF3">
    <property type="entry name" value="EPIDERMAL PATTERNING FACTOR-LIKE PROTEIN"/>
    <property type="match status" value="1"/>
</dbReference>
<dbReference type="Proteomes" id="UP001552299">
    <property type="component" value="Unassembled WGS sequence"/>
</dbReference>
<proteinExistence type="inferred from homology"/>
<keyword evidence="4 6" id="KW-0732">Signal</keyword>
<dbReference type="EMBL" id="JANQDX010000017">
    <property type="protein sequence ID" value="KAL0908589.1"/>
    <property type="molecule type" value="Genomic_DNA"/>
</dbReference>
<comment type="subcellular location">
    <subcellularLocation>
        <location evidence="1 6">Secreted</location>
    </subcellularLocation>
</comment>
<dbReference type="Pfam" id="PF17181">
    <property type="entry name" value="EPF"/>
    <property type="match status" value="1"/>
</dbReference>
<evidence type="ECO:0000256" key="1">
    <source>
        <dbReference type="ARBA" id="ARBA00004613"/>
    </source>
</evidence>
<name>A0ABD0U7G9_DENTH</name>
<sequence length="123" mass="13819">MSSLNMSHGVFFITALLHFFLLHNSVSCVGQWQFLMISSPPYKGVEEEKIRLGSTPPSCHNRCNACNPCQAVQVPTMPGPTGRVTRLGEENRRPPDQPAYSQYNSNYKPLEWKCSCGSRIFNP</sequence>
<dbReference type="PANTHER" id="PTHR33109">
    <property type="entry name" value="EPIDERMAL PATTERNING FACTOR-LIKE PROTEIN 4"/>
    <property type="match status" value="1"/>
</dbReference>
<protein>
    <recommendedName>
        <fullName evidence="6">Epidermal patterning factor-like protein</fullName>
    </recommendedName>
</protein>
<evidence type="ECO:0000256" key="3">
    <source>
        <dbReference type="ARBA" id="ARBA00022525"/>
    </source>
</evidence>
<evidence type="ECO:0000256" key="5">
    <source>
        <dbReference type="ARBA" id="ARBA00023157"/>
    </source>
</evidence>
<organism evidence="8 9">
    <name type="scientific">Dendrobium thyrsiflorum</name>
    <name type="common">Pinecone-like raceme dendrobium</name>
    <name type="synonym">Orchid</name>
    <dbReference type="NCBI Taxonomy" id="117978"/>
    <lineage>
        <taxon>Eukaryota</taxon>
        <taxon>Viridiplantae</taxon>
        <taxon>Streptophyta</taxon>
        <taxon>Embryophyta</taxon>
        <taxon>Tracheophyta</taxon>
        <taxon>Spermatophyta</taxon>
        <taxon>Magnoliopsida</taxon>
        <taxon>Liliopsida</taxon>
        <taxon>Asparagales</taxon>
        <taxon>Orchidaceae</taxon>
        <taxon>Epidendroideae</taxon>
        <taxon>Malaxideae</taxon>
        <taxon>Dendrobiinae</taxon>
        <taxon>Dendrobium</taxon>
    </lineage>
</organism>
<evidence type="ECO:0000256" key="2">
    <source>
        <dbReference type="ARBA" id="ARBA00008127"/>
    </source>
</evidence>
<feature type="region of interest" description="Disordered" evidence="7">
    <location>
        <begin position="77"/>
        <end position="100"/>
    </location>
</feature>
<comment type="similarity">
    <text evidence="2 6">Belongs to the plant cysteine rich small secretory peptide family. Epidermal patterning factor subfamily.</text>
</comment>
<evidence type="ECO:0000256" key="4">
    <source>
        <dbReference type="ARBA" id="ARBA00022729"/>
    </source>
</evidence>
<comment type="function">
    <text evidence="6">Controls stomatal patterning.</text>
</comment>
<evidence type="ECO:0000313" key="9">
    <source>
        <dbReference type="Proteomes" id="UP001552299"/>
    </source>
</evidence>
<dbReference type="GO" id="GO:0005576">
    <property type="term" value="C:extracellular region"/>
    <property type="evidence" value="ECO:0007669"/>
    <property type="project" value="UniProtKB-SubCell"/>
</dbReference>
<keyword evidence="6" id="KW-0217">Developmental protein</keyword>
<evidence type="ECO:0000256" key="7">
    <source>
        <dbReference type="SAM" id="MobiDB-lite"/>
    </source>
</evidence>
<dbReference type="InterPro" id="IPR039455">
    <property type="entry name" value="EPFL"/>
</dbReference>
<accession>A0ABD0U7G9</accession>
<keyword evidence="5" id="KW-1015">Disulfide bond</keyword>
<keyword evidence="9" id="KW-1185">Reference proteome</keyword>
<evidence type="ECO:0000256" key="6">
    <source>
        <dbReference type="RuleBase" id="RU367102"/>
    </source>
</evidence>
<feature type="chain" id="PRO_5044525272" description="Epidermal patterning factor-like protein" evidence="6">
    <location>
        <begin position="29"/>
        <end position="123"/>
    </location>
</feature>
<evidence type="ECO:0000313" key="8">
    <source>
        <dbReference type="EMBL" id="KAL0908589.1"/>
    </source>
</evidence>
<dbReference type="AlphaFoldDB" id="A0ABD0U7G9"/>
<feature type="signal peptide" evidence="6">
    <location>
        <begin position="1"/>
        <end position="28"/>
    </location>
</feature>
<comment type="caution">
    <text evidence="8">The sequence shown here is derived from an EMBL/GenBank/DDBJ whole genome shotgun (WGS) entry which is preliminary data.</text>
</comment>
<feature type="compositionally biased region" description="Basic and acidic residues" evidence="7">
    <location>
        <begin position="86"/>
        <end position="95"/>
    </location>
</feature>
<keyword evidence="3 6" id="KW-0964">Secreted</keyword>
<reference evidence="8 9" key="1">
    <citation type="journal article" date="2024" name="Plant Biotechnol. J.">
        <title>Dendrobium thyrsiflorum genome and its molecular insights into genes involved in important horticultural traits.</title>
        <authorList>
            <person name="Chen B."/>
            <person name="Wang J.Y."/>
            <person name="Zheng P.J."/>
            <person name="Li K.L."/>
            <person name="Liang Y.M."/>
            <person name="Chen X.F."/>
            <person name="Zhang C."/>
            <person name="Zhao X."/>
            <person name="He X."/>
            <person name="Zhang G.Q."/>
            <person name="Liu Z.J."/>
            <person name="Xu Q."/>
        </authorList>
    </citation>
    <scope>NUCLEOTIDE SEQUENCE [LARGE SCALE GENOMIC DNA]</scope>
    <source>
        <strain evidence="8">GZMU011</strain>
    </source>
</reference>